<evidence type="ECO:0000256" key="1">
    <source>
        <dbReference type="SAM" id="MobiDB-lite"/>
    </source>
</evidence>
<gene>
    <name evidence="2" type="ORF">POM88_034694</name>
</gene>
<reference evidence="2" key="1">
    <citation type="submission" date="2023-02" db="EMBL/GenBank/DDBJ databases">
        <title>Genome of toxic invasive species Heracleum sosnowskyi carries increased number of genes despite the absence of recent whole-genome duplications.</title>
        <authorList>
            <person name="Schelkunov M."/>
            <person name="Shtratnikova V."/>
            <person name="Makarenko M."/>
            <person name="Klepikova A."/>
            <person name="Omelchenko D."/>
            <person name="Novikova G."/>
            <person name="Obukhova E."/>
            <person name="Bogdanov V."/>
            <person name="Penin A."/>
            <person name="Logacheva M."/>
        </authorList>
    </citation>
    <scope>NUCLEOTIDE SEQUENCE</scope>
    <source>
        <strain evidence="2">Hsosn_3</strain>
        <tissue evidence="2">Leaf</tissue>
    </source>
</reference>
<sequence length="201" mass="22433">MPLLDAILISINPVLRSRPLVSVSATSDVPASPENSRLTSLDNSSSSTTSQSDLPTSFPSTHPTPPSLTNNLPSQPQLTHQMNTRYALTASPPIYVEIVQEMWSTTDCTTTRCGINLAIKGKSYIITPSVINEALRFPESNFENIPTHGEITFMFKAINYAGNPWSIQILLKNKFRKEWSQFFDTLMLCLVRVIGMKWNEI</sequence>
<organism evidence="2 3">
    <name type="scientific">Heracleum sosnowskyi</name>
    <dbReference type="NCBI Taxonomy" id="360622"/>
    <lineage>
        <taxon>Eukaryota</taxon>
        <taxon>Viridiplantae</taxon>
        <taxon>Streptophyta</taxon>
        <taxon>Embryophyta</taxon>
        <taxon>Tracheophyta</taxon>
        <taxon>Spermatophyta</taxon>
        <taxon>Magnoliopsida</taxon>
        <taxon>eudicotyledons</taxon>
        <taxon>Gunneridae</taxon>
        <taxon>Pentapetalae</taxon>
        <taxon>asterids</taxon>
        <taxon>campanulids</taxon>
        <taxon>Apiales</taxon>
        <taxon>Apiaceae</taxon>
        <taxon>Apioideae</taxon>
        <taxon>apioid superclade</taxon>
        <taxon>Tordylieae</taxon>
        <taxon>Tordyliinae</taxon>
        <taxon>Heracleum</taxon>
    </lineage>
</organism>
<proteinExistence type="predicted"/>
<dbReference type="EMBL" id="JAUIZM010000008">
    <property type="protein sequence ID" value="KAK1368602.1"/>
    <property type="molecule type" value="Genomic_DNA"/>
</dbReference>
<evidence type="ECO:0000313" key="2">
    <source>
        <dbReference type="EMBL" id="KAK1368602.1"/>
    </source>
</evidence>
<feature type="compositionally biased region" description="Polar residues" evidence="1">
    <location>
        <begin position="23"/>
        <end position="35"/>
    </location>
</feature>
<comment type="caution">
    <text evidence="2">The sequence shown here is derived from an EMBL/GenBank/DDBJ whole genome shotgun (WGS) entry which is preliminary data.</text>
</comment>
<protein>
    <submittedName>
        <fullName evidence="2">Uncharacterized protein</fullName>
    </submittedName>
</protein>
<dbReference type="Proteomes" id="UP001237642">
    <property type="component" value="Unassembled WGS sequence"/>
</dbReference>
<reference evidence="2" key="2">
    <citation type="submission" date="2023-05" db="EMBL/GenBank/DDBJ databases">
        <authorList>
            <person name="Schelkunov M.I."/>
        </authorList>
    </citation>
    <scope>NUCLEOTIDE SEQUENCE</scope>
    <source>
        <strain evidence="2">Hsosn_3</strain>
        <tissue evidence="2">Leaf</tissue>
    </source>
</reference>
<feature type="region of interest" description="Disordered" evidence="1">
    <location>
        <begin position="23"/>
        <end position="76"/>
    </location>
</feature>
<keyword evidence="3" id="KW-1185">Reference proteome</keyword>
<dbReference type="AlphaFoldDB" id="A0AAD8HJR4"/>
<feature type="compositionally biased region" description="Low complexity" evidence="1">
    <location>
        <begin position="36"/>
        <end position="74"/>
    </location>
</feature>
<accession>A0AAD8HJR4</accession>
<name>A0AAD8HJR4_9APIA</name>
<evidence type="ECO:0000313" key="3">
    <source>
        <dbReference type="Proteomes" id="UP001237642"/>
    </source>
</evidence>